<evidence type="ECO:0000256" key="4">
    <source>
        <dbReference type="RuleBase" id="RU003513"/>
    </source>
</evidence>
<reference evidence="7" key="1">
    <citation type="submission" date="2016-11" db="EMBL/GenBank/DDBJ databases">
        <authorList>
            <person name="Varghese N."/>
            <person name="Submissions S."/>
        </authorList>
    </citation>
    <scope>NUCLEOTIDE SEQUENCE [LARGE SCALE GENOMIC DNA]</scope>
    <source>
        <strain evidence="7">DSM 17659</strain>
    </source>
</reference>
<dbReference type="InterPro" id="IPR003331">
    <property type="entry name" value="UDP_GlcNAc_Epimerase_2_dom"/>
</dbReference>
<dbReference type="SUPFAM" id="SSF53756">
    <property type="entry name" value="UDP-Glycosyltransferase/glycogen phosphorylase"/>
    <property type="match status" value="1"/>
</dbReference>
<evidence type="ECO:0000259" key="5">
    <source>
        <dbReference type="Pfam" id="PF02350"/>
    </source>
</evidence>
<evidence type="ECO:0000313" key="7">
    <source>
        <dbReference type="Proteomes" id="UP000184020"/>
    </source>
</evidence>
<feature type="domain" description="UDP-N-acetylglucosamine 2-epimerase" evidence="5">
    <location>
        <begin position="22"/>
        <end position="364"/>
    </location>
</feature>
<dbReference type="FunFam" id="3.40.50.2000:FF:000043">
    <property type="entry name" value="UDP-N-acetylglucosamine 2-epimerase"/>
    <property type="match status" value="1"/>
</dbReference>
<keyword evidence="7" id="KW-1185">Reference proteome</keyword>
<evidence type="ECO:0000256" key="2">
    <source>
        <dbReference type="ARBA" id="ARBA00038209"/>
    </source>
</evidence>
<dbReference type="InterPro" id="IPR029767">
    <property type="entry name" value="WecB-like"/>
</dbReference>
<dbReference type="PANTHER" id="PTHR43174:SF2">
    <property type="entry name" value="UDP-N-ACETYLGLUCOSAMINE 2-EPIMERASE"/>
    <property type="match status" value="1"/>
</dbReference>
<dbReference type="PANTHER" id="PTHR43174">
    <property type="entry name" value="UDP-N-ACETYLGLUCOSAMINE 2-EPIMERASE"/>
    <property type="match status" value="1"/>
</dbReference>
<evidence type="ECO:0000313" key="6">
    <source>
        <dbReference type="EMBL" id="SHG11480.1"/>
    </source>
</evidence>
<gene>
    <name evidence="6" type="ORF">SAMN05444372_102308</name>
</gene>
<dbReference type="GO" id="GO:0008761">
    <property type="term" value="F:UDP-N-acetylglucosamine 2-epimerase activity"/>
    <property type="evidence" value="ECO:0007669"/>
    <property type="project" value="UniProtKB-EC"/>
</dbReference>
<proteinExistence type="inferred from homology"/>
<dbReference type="STRING" id="229205.SAMN05444372_102308"/>
<dbReference type="EC" id="5.1.3.14" evidence="3"/>
<dbReference type="NCBIfam" id="TIGR00236">
    <property type="entry name" value="wecB"/>
    <property type="match status" value="1"/>
</dbReference>
<dbReference type="Proteomes" id="UP000184020">
    <property type="component" value="Unassembled WGS sequence"/>
</dbReference>
<dbReference type="Pfam" id="PF02350">
    <property type="entry name" value="Epimerase_2"/>
    <property type="match status" value="1"/>
</dbReference>
<evidence type="ECO:0000256" key="3">
    <source>
        <dbReference type="ARBA" id="ARBA00038858"/>
    </source>
</evidence>
<protein>
    <recommendedName>
        <fullName evidence="3">UDP-N-acetylglucosamine 2-epimerase (non-hydrolyzing)</fullName>
        <ecNumber evidence="3">5.1.3.14</ecNumber>
    </recommendedName>
</protein>
<organism evidence="6 7">
    <name type="scientific">Flavobacterium micromati</name>
    <dbReference type="NCBI Taxonomy" id="229205"/>
    <lineage>
        <taxon>Bacteria</taxon>
        <taxon>Pseudomonadati</taxon>
        <taxon>Bacteroidota</taxon>
        <taxon>Flavobacteriia</taxon>
        <taxon>Flavobacteriales</taxon>
        <taxon>Flavobacteriaceae</taxon>
        <taxon>Flavobacterium</taxon>
    </lineage>
</organism>
<name>A0A1M5H656_9FLAO</name>
<dbReference type="Gene3D" id="3.40.50.2000">
    <property type="entry name" value="Glycogen Phosphorylase B"/>
    <property type="match status" value="2"/>
</dbReference>
<dbReference type="EMBL" id="FQWF01000002">
    <property type="protein sequence ID" value="SHG11480.1"/>
    <property type="molecule type" value="Genomic_DNA"/>
</dbReference>
<comment type="similarity">
    <text evidence="2 4">Belongs to the UDP-N-acetylglucosamine 2-epimerase family.</text>
</comment>
<dbReference type="AlphaFoldDB" id="A0A1M5H656"/>
<evidence type="ECO:0000256" key="1">
    <source>
        <dbReference type="ARBA" id="ARBA00023235"/>
    </source>
</evidence>
<keyword evidence="1 4" id="KW-0413">Isomerase</keyword>
<dbReference type="CDD" id="cd03786">
    <property type="entry name" value="GTB_UDP-GlcNAc_2-Epimerase"/>
    <property type="match status" value="1"/>
</dbReference>
<sequence length="369" mass="41361">MKILLCFGTRPEAIKMAPLYHELQQSNFEVKVCVTAQHRQMLDQVLNFFEIIPDYDLDLMQPNQTLNGLSANILASIDHVLNTEKPDLVLVHGDTTTSTMVALAAFHLGIKVGHVEAGLRTYKKLSPFPEEINRQITSRIADYHFTPTNTATQNLLNEGLASKAIIETGNTVIDALFWTINKIEKENYKHQEIEDLKKVILIDKKLILVTGHRRENFGEGIKNLCEALIQTSKRDDVIIIYPVHLNPNIKEVVYDLLSKQKNIILISPISYPAFVWLMKQSFIIITDSGGIQEEAPSLGKPVIVTRTVSERPEGIIAGFSTLVGTDTAVIVKTVEDLLNNFNGFENLNNPYGNGNASQQIVDYLLKNLK</sequence>
<accession>A0A1M5H656</accession>